<reference evidence="2" key="1">
    <citation type="submission" date="2011-07" db="EMBL/GenBank/DDBJ databases">
        <authorList>
            <consortium name="Caenorhabditis brenneri Sequencing and Analysis Consortium"/>
            <person name="Wilson R.K."/>
        </authorList>
    </citation>
    <scope>NUCLEOTIDE SEQUENCE [LARGE SCALE GENOMIC DNA]</scope>
    <source>
        <strain evidence="2">PB2801</strain>
    </source>
</reference>
<keyword evidence="2" id="KW-1185">Reference proteome</keyword>
<evidence type="ECO:0000313" key="2">
    <source>
        <dbReference type="Proteomes" id="UP000008068"/>
    </source>
</evidence>
<name>G0NBP8_CAEBE</name>
<dbReference type="InParanoid" id="G0NBP8"/>
<evidence type="ECO:0000313" key="1">
    <source>
        <dbReference type="EMBL" id="EGT57160.1"/>
    </source>
</evidence>
<gene>
    <name evidence="1" type="ORF">CAEBREN_11309</name>
</gene>
<dbReference type="EMBL" id="GL379859">
    <property type="protein sequence ID" value="EGT57160.1"/>
    <property type="molecule type" value="Genomic_DNA"/>
</dbReference>
<sequence length="145" mass="17043">MTETDHDHYHITDRPLDDYQYLFAIRFFKYIHKNFNTPTPRRDVLQAYLKDTDMMKPPGSRHLLSNIVLQNMVKVTVRIRETHPTVVFVMSIPMDDWIGYNMTVTCKSGLLKKDEHNRMIQYESLDGQCKLLGNHDFIDGVILLA</sequence>
<evidence type="ECO:0008006" key="3">
    <source>
        <dbReference type="Google" id="ProtNLM"/>
    </source>
</evidence>
<dbReference type="Proteomes" id="UP000008068">
    <property type="component" value="Unassembled WGS sequence"/>
</dbReference>
<proteinExistence type="predicted"/>
<dbReference type="HOGENOM" id="CLU_1788544_0_0_1"/>
<organism evidence="2">
    <name type="scientific">Caenorhabditis brenneri</name>
    <name type="common">Nematode worm</name>
    <dbReference type="NCBI Taxonomy" id="135651"/>
    <lineage>
        <taxon>Eukaryota</taxon>
        <taxon>Metazoa</taxon>
        <taxon>Ecdysozoa</taxon>
        <taxon>Nematoda</taxon>
        <taxon>Chromadorea</taxon>
        <taxon>Rhabditida</taxon>
        <taxon>Rhabditina</taxon>
        <taxon>Rhabditomorpha</taxon>
        <taxon>Rhabditoidea</taxon>
        <taxon>Rhabditidae</taxon>
        <taxon>Peloderinae</taxon>
        <taxon>Caenorhabditis</taxon>
    </lineage>
</organism>
<protein>
    <recommendedName>
        <fullName evidence="3">SPK domain-containing protein</fullName>
    </recommendedName>
</protein>
<accession>G0NBP8</accession>
<dbReference type="AlphaFoldDB" id="G0NBP8"/>